<reference evidence="2" key="2">
    <citation type="submission" date="2020-09" db="EMBL/GenBank/DDBJ databases">
        <authorList>
            <person name="Sun Q."/>
            <person name="Ohkuma M."/>
        </authorList>
    </citation>
    <scope>NUCLEOTIDE SEQUENCE</scope>
    <source>
        <strain evidence="2">JCM 19831</strain>
    </source>
</reference>
<dbReference type="PANTHER" id="PTHR21432">
    <property type="entry name" value="ACETYL-COA HYDROLASE-RELATED"/>
    <property type="match status" value="1"/>
</dbReference>
<name>A0A917X426_9ACTN</name>
<dbReference type="InterPro" id="IPR026888">
    <property type="entry name" value="AcetylCoA_hyd_C"/>
</dbReference>
<dbReference type="Pfam" id="PF13336">
    <property type="entry name" value="AcetylCoA_hyd_C"/>
    <property type="match status" value="1"/>
</dbReference>
<dbReference type="SUPFAM" id="SSF100950">
    <property type="entry name" value="NagB/RpiA/CoA transferase-like"/>
    <property type="match status" value="2"/>
</dbReference>
<organism evidence="2 3">
    <name type="scientific">Dactylosporangium sucinum</name>
    <dbReference type="NCBI Taxonomy" id="1424081"/>
    <lineage>
        <taxon>Bacteria</taxon>
        <taxon>Bacillati</taxon>
        <taxon>Actinomycetota</taxon>
        <taxon>Actinomycetes</taxon>
        <taxon>Micromonosporales</taxon>
        <taxon>Micromonosporaceae</taxon>
        <taxon>Dactylosporangium</taxon>
    </lineage>
</organism>
<reference evidence="2" key="1">
    <citation type="journal article" date="2014" name="Int. J. Syst. Evol. Microbiol.">
        <title>Complete genome sequence of Corynebacterium casei LMG S-19264T (=DSM 44701T), isolated from a smear-ripened cheese.</title>
        <authorList>
            <consortium name="US DOE Joint Genome Institute (JGI-PGF)"/>
            <person name="Walter F."/>
            <person name="Albersmeier A."/>
            <person name="Kalinowski J."/>
            <person name="Ruckert C."/>
        </authorList>
    </citation>
    <scope>NUCLEOTIDE SEQUENCE</scope>
    <source>
        <strain evidence="2">JCM 19831</strain>
    </source>
</reference>
<dbReference type="RefSeq" id="WP_190255498.1">
    <property type="nucleotide sequence ID" value="NZ_BMPI01000057.1"/>
</dbReference>
<dbReference type="Proteomes" id="UP000642070">
    <property type="component" value="Unassembled WGS sequence"/>
</dbReference>
<dbReference type="Gene3D" id="3.40.1080.20">
    <property type="entry name" value="Acetyl-CoA hydrolase/transferase C-terminal domain"/>
    <property type="match status" value="1"/>
</dbReference>
<dbReference type="InterPro" id="IPR038460">
    <property type="entry name" value="AcetylCoA_hyd_C_sf"/>
</dbReference>
<dbReference type="PANTHER" id="PTHR21432:SF20">
    <property type="entry name" value="ACETYL-COA HYDROLASE"/>
    <property type="match status" value="1"/>
</dbReference>
<dbReference type="EMBL" id="BMPI01000057">
    <property type="protein sequence ID" value="GGM68108.1"/>
    <property type="molecule type" value="Genomic_DNA"/>
</dbReference>
<evidence type="ECO:0000313" key="2">
    <source>
        <dbReference type="EMBL" id="GGM68108.1"/>
    </source>
</evidence>
<comment type="caution">
    <text evidence="2">The sequence shown here is derived from an EMBL/GenBank/DDBJ whole genome shotgun (WGS) entry which is preliminary data.</text>
</comment>
<dbReference type="Gene3D" id="3.30.750.70">
    <property type="entry name" value="4-hydroxybutyrate coenzyme like domains"/>
    <property type="match status" value="1"/>
</dbReference>
<dbReference type="GO" id="GO:0008775">
    <property type="term" value="F:acetate CoA-transferase activity"/>
    <property type="evidence" value="ECO:0007669"/>
    <property type="project" value="InterPro"/>
</dbReference>
<dbReference type="Gene3D" id="3.40.1080.10">
    <property type="entry name" value="Glutaconate Coenzyme A-transferase"/>
    <property type="match status" value="1"/>
</dbReference>
<evidence type="ECO:0000259" key="1">
    <source>
        <dbReference type="Pfam" id="PF13336"/>
    </source>
</evidence>
<accession>A0A917X426</accession>
<dbReference type="GO" id="GO:0006083">
    <property type="term" value="P:acetate metabolic process"/>
    <property type="evidence" value="ECO:0007669"/>
    <property type="project" value="InterPro"/>
</dbReference>
<dbReference type="InterPro" id="IPR046433">
    <property type="entry name" value="ActCoA_hydro"/>
</dbReference>
<evidence type="ECO:0000313" key="3">
    <source>
        <dbReference type="Proteomes" id="UP000642070"/>
    </source>
</evidence>
<protein>
    <submittedName>
        <fullName evidence="2">4-hydroxybutyrate CoA-transferase</fullName>
    </submittedName>
</protein>
<keyword evidence="3" id="KW-1185">Reference proteome</keyword>
<dbReference type="AlphaFoldDB" id="A0A917X426"/>
<proteinExistence type="predicted"/>
<gene>
    <name evidence="2" type="primary">cat2</name>
    <name evidence="2" type="ORF">GCM10007977_082380</name>
</gene>
<dbReference type="InterPro" id="IPR037171">
    <property type="entry name" value="NagB/RpiA_transferase-like"/>
</dbReference>
<feature type="domain" description="Acetyl-CoA hydrolase/transferase C-terminal" evidence="1">
    <location>
        <begin position="253"/>
        <end position="401"/>
    </location>
</feature>
<sequence length="411" mass="43411">MTRLVTEPELARILAALPGTPRIVASGNFAAPQRLLTIADAAVAEFRLFMLNAQPGIPDRPGVGYETAFVGPGMRGHARLRYFPCRLSLVPALLRQRLQPDVVLLHTARPSGGTVSLGVEVNVLPAAVEAARARGGIVVAQANAAMPVTYGDAQLPLDAVDYLLAADEPLTTPVAAAPDGMSAAIGERVAALIPEAATLQLGIGAIPDAALGALLDRRGLRIWSEMFSDGALALEKAGCLDHDTPVTASFCFGSAELYDWVDRNPRVRMLRTETTNDPGTIAAQPALFSVNSALQVDLFAQANASRVGARTHSGFGGQTDFIVGAMHSPGGHAIIALRSWHPRADVSAVVPLLTGPVTSFQHSCIVTEQGTARIWGRDSAEQAQEILDHAAHPDARDELRRAGRELGLPLR</sequence>